<proteinExistence type="predicted"/>
<dbReference type="EMBL" id="FNBS01000005">
    <property type="protein sequence ID" value="SDF15748.1"/>
    <property type="molecule type" value="Genomic_DNA"/>
</dbReference>
<evidence type="ECO:0000259" key="3">
    <source>
        <dbReference type="Pfam" id="PF13614"/>
    </source>
</evidence>
<dbReference type="PANTHER" id="PTHR43384">
    <property type="entry name" value="SEPTUM SITE-DETERMINING PROTEIN MIND HOMOLOG, CHLOROPLASTIC-RELATED"/>
    <property type="match status" value="1"/>
</dbReference>
<dbReference type="AlphaFoldDB" id="A0A1G7IT19"/>
<dbReference type="SUPFAM" id="SSF52540">
    <property type="entry name" value="P-loop containing nucleoside triphosphate hydrolases"/>
    <property type="match status" value="1"/>
</dbReference>
<dbReference type="InterPro" id="IPR025669">
    <property type="entry name" value="AAA_dom"/>
</dbReference>
<name>A0A1G7IT19_THETY</name>
<organism evidence="4 5">
    <name type="scientific">Thermoanaerobacter thermohydrosulfuricus</name>
    <name type="common">Clostridium thermohydrosulfuricum</name>
    <dbReference type="NCBI Taxonomy" id="1516"/>
    <lineage>
        <taxon>Bacteria</taxon>
        <taxon>Bacillati</taxon>
        <taxon>Bacillota</taxon>
        <taxon>Clostridia</taxon>
        <taxon>Thermoanaerobacterales</taxon>
        <taxon>Thermoanaerobacteraceae</taxon>
        <taxon>Thermoanaerobacter</taxon>
    </lineage>
</organism>
<dbReference type="GO" id="GO:0051782">
    <property type="term" value="P:negative regulation of cell division"/>
    <property type="evidence" value="ECO:0007669"/>
    <property type="project" value="TreeGrafter"/>
</dbReference>
<feature type="domain" description="AAA" evidence="3">
    <location>
        <begin position="4"/>
        <end position="138"/>
    </location>
</feature>
<keyword evidence="2" id="KW-0067">ATP-binding</keyword>
<keyword evidence="4" id="KW-0282">Flagellum</keyword>
<dbReference type="Gene3D" id="3.40.50.300">
    <property type="entry name" value="P-loop containing nucleotide triphosphate hydrolases"/>
    <property type="match status" value="1"/>
</dbReference>
<dbReference type="Proteomes" id="UP000183404">
    <property type="component" value="Unassembled WGS sequence"/>
</dbReference>
<keyword evidence="4" id="KW-0969">Cilium</keyword>
<dbReference type="InterPro" id="IPR027417">
    <property type="entry name" value="P-loop_NTPase"/>
</dbReference>
<protein>
    <submittedName>
        <fullName evidence="4">MinD-like ATPase involved in chromosome partitioning or flagellar assembly</fullName>
    </submittedName>
</protein>
<evidence type="ECO:0000313" key="5">
    <source>
        <dbReference type="Proteomes" id="UP000183404"/>
    </source>
</evidence>
<reference evidence="4 5" key="1">
    <citation type="submission" date="2016-10" db="EMBL/GenBank/DDBJ databases">
        <authorList>
            <person name="de Groot N.N."/>
        </authorList>
    </citation>
    <scope>NUCLEOTIDE SEQUENCE [LARGE SCALE GENOMIC DNA]</scope>
    <source>
        <strain evidence="4 5">DSM 569</strain>
    </source>
</reference>
<dbReference type="InterPro" id="IPR050625">
    <property type="entry name" value="ParA/MinD_ATPase"/>
</dbReference>
<evidence type="ECO:0000256" key="1">
    <source>
        <dbReference type="ARBA" id="ARBA00022741"/>
    </source>
</evidence>
<dbReference type="GO" id="GO:0005829">
    <property type="term" value="C:cytosol"/>
    <property type="evidence" value="ECO:0007669"/>
    <property type="project" value="TreeGrafter"/>
</dbReference>
<accession>A0A1G7IT19</accession>
<evidence type="ECO:0000313" key="4">
    <source>
        <dbReference type="EMBL" id="SDF15748.1"/>
    </source>
</evidence>
<dbReference type="GO" id="GO:0005524">
    <property type="term" value="F:ATP binding"/>
    <property type="evidence" value="ECO:0007669"/>
    <property type="project" value="UniProtKB-KW"/>
</dbReference>
<dbReference type="GO" id="GO:0016887">
    <property type="term" value="F:ATP hydrolysis activity"/>
    <property type="evidence" value="ECO:0007669"/>
    <property type="project" value="TreeGrafter"/>
</dbReference>
<dbReference type="RefSeq" id="WP_074592015.1">
    <property type="nucleotide sequence ID" value="NZ_FNBS01000005.1"/>
</dbReference>
<keyword evidence="1" id="KW-0547">Nucleotide-binding</keyword>
<dbReference type="Pfam" id="PF13614">
    <property type="entry name" value="AAA_31"/>
    <property type="match status" value="1"/>
</dbReference>
<dbReference type="PANTHER" id="PTHR43384:SF6">
    <property type="entry name" value="SEPTUM SITE-DETERMINING PROTEIN MIND HOMOLOG, CHLOROPLASTIC"/>
    <property type="match status" value="1"/>
</dbReference>
<keyword evidence="4" id="KW-0966">Cell projection</keyword>
<gene>
    <name evidence="4" type="ORF">SAMN04244560_00324</name>
</gene>
<evidence type="ECO:0000256" key="2">
    <source>
        <dbReference type="ARBA" id="ARBA00022840"/>
    </source>
</evidence>
<sequence>MFFSIFSPKGGVGKTTLSLALAEAFSYNYKTCVVEFDFSPGDFAVILNLDTSKNITGISAGKPVENLIQTPKNKKFDVILGGYPGEYEKITPDDFNRMINVLKNLYDVLILDIQPNFMEICIDAVNKSDKVLLVIEDNLAVSARINGFLEWLTVNNLSDLSNFVFLRNKMVNKTPIYLDKIKYKLPVIYSVPFIRKLNGYQDRRLFHHTRKIMKLLTSGV</sequence>
<dbReference type="GO" id="GO:0009898">
    <property type="term" value="C:cytoplasmic side of plasma membrane"/>
    <property type="evidence" value="ECO:0007669"/>
    <property type="project" value="TreeGrafter"/>
</dbReference>